<dbReference type="Proteomes" id="UP001447188">
    <property type="component" value="Unassembled WGS sequence"/>
</dbReference>
<evidence type="ECO:0000313" key="1">
    <source>
        <dbReference type="EMBL" id="KAL0634008.1"/>
    </source>
</evidence>
<sequence length="84" mass="9624">MRLRWAEDCSPSFLRSPIQYRRFLARFSSSSNPQRYRISGSITDQSASGDLLVCHKQSFLSHWPCPHQLHDSRPATCRSGLTLS</sequence>
<evidence type="ECO:0000313" key="2">
    <source>
        <dbReference type="Proteomes" id="UP001447188"/>
    </source>
</evidence>
<comment type="caution">
    <text evidence="1">The sequence shown here is derived from an EMBL/GenBank/DDBJ whole genome shotgun (WGS) entry which is preliminary data.</text>
</comment>
<name>A0ABR3GDR9_9PEZI</name>
<reference evidence="1 2" key="1">
    <citation type="submission" date="2024-02" db="EMBL/GenBank/DDBJ databases">
        <title>Discinaceae phylogenomics.</title>
        <authorList>
            <person name="Dirks A.C."/>
            <person name="James T.Y."/>
        </authorList>
    </citation>
    <scope>NUCLEOTIDE SEQUENCE [LARGE SCALE GENOMIC DNA]</scope>
    <source>
        <strain evidence="1 2">ACD0624</strain>
    </source>
</reference>
<organism evidence="1 2">
    <name type="scientific">Discina gigas</name>
    <dbReference type="NCBI Taxonomy" id="1032678"/>
    <lineage>
        <taxon>Eukaryota</taxon>
        <taxon>Fungi</taxon>
        <taxon>Dikarya</taxon>
        <taxon>Ascomycota</taxon>
        <taxon>Pezizomycotina</taxon>
        <taxon>Pezizomycetes</taxon>
        <taxon>Pezizales</taxon>
        <taxon>Discinaceae</taxon>
        <taxon>Discina</taxon>
    </lineage>
</organism>
<proteinExistence type="predicted"/>
<dbReference type="EMBL" id="JBBBZM010000107">
    <property type="protein sequence ID" value="KAL0634008.1"/>
    <property type="molecule type" value="Genomic_DNA"/>
</dbReference>
<keyword evidence="2" id="KW-1185">Reference proteome</keyword>
<accession>A0ABR3GDR9</accession>
<protein>
    <submittedName>
        <fullName evidence="1">Uncharacterized protein</fullName>
    </submittedName>
</protein>
<gene>
    <name evidence="1" type="ORF">Q9L58_007109</name>
</gene>